<organism evidence="2 3">
    <name type="scientific">Candidatus Daviesbacteria bacterium GW2011_GWA2_38_24</name>
    <dbReference type="NCBI Taxonomy" id="1618422"/>
    <lineage>
        <taxon>Bacteria</taxon>
        <taxon>Candidatus Daviesiibacteriota</taxon>
    </lineage>
</organism>
<dbReference type="EMBL" id="LBUP01000001">
    <property type="protein sequence ID" value="KKQ67450.1"/>
    <property type="molecule type" value="Genomic_DNA"/>
</dbReference>
<dbReference type="Proteomes" id="UP000034235">
    <property type="component" value="Unassembled WGS sequence"/>
</dbReference>
<proteinExistence type="predicted"/>
<dbReference type="AlphaFoldDB" id="A0A0G0JWE2"/>
<dbReference type="InterPro" id="IPR037135">
    <property type="entry name" value="DUF1653-like_dom_sf"/>
</dbReference>
<sequence>MPNVKPGIYEHFKGMRYRVLGVAKHSETLEEFVVYEALYDNPEGKLWIRPKEMFLETVERDGKVTPRFKFLDE</sequence>
<dbReference type="InterPro" id="IPR023387">
    <property type="entry name" value="DUF1653-like_dom"/>
</dbReference>
<protein>
    <recommendedName>
        <fullName evidence="1">DUF1653 domain-containing protein</fullName>
    </recommendedName>
</protein>
<dbReference type="Pfam" id="PF07866">
    <property type="entry name" value="DUF1653"/>
    <property type="match status" value="1"/>
</dbReference>
<evidence type="ECO:0000313" key="3">
    <source>
        <dbReference type="Proteomes" id="UP000034235"/>
    </source>
</evidence>
<evidence type="ECO:0000313" key="2">
    <source>
        <dbReference type="EMBL" id="KKQ67450.1"/>
    </source>
</evidence>
<evidence type="ECO:0000259" key="1">
    <source>
        <dbReference type="Pfam" id="PF07866"/>
    </source>
</evidence>
<dbReference type="Gene3D" id="2.30.30.320">
    <property type="entry name" value="DUF1653-like domain"/>
    <property type="match status" value="1"/>
</dbReference>
<feature type="domain" description="DUF1653" evidence="1">
    <location>
        <begin position="7"/>
        <end position="69"/>
    </location>
</feature>
<gene>
    <name evidence="2" type="ORF">US86_C0001G0377</name>
</gene>
<name>A0A0G0JWE2_9BACT</name>
<accession>A0A0G0JWE2</accession>
<reference evidence="2 3" key="1">
    <citation type="journal article" date="2015" name="Nature">
        <title>rRNA introns, odd ribosomes, and small enigmatic genomes across a large radiation of phyla.</title>
        <authorList>
            <person name="Brown C.T."/>
            <person name="Hug L.A."/>
            <person name="Thomas B.C."/>
            <person name="Sharon I."/>
            <person name="Castelle C.J."/>
            <person name="Singh A."/>
            <person name="Wilkins M.J."/>
            <person name="Williams K.H."/>
            <person name="Banfield J.F."/>
        </authorList>
    </citation>
    <scope>NUCLEOTIDE SEQUENCE [LARGE SCALE GENOMIC DNA]</scope>
</reference>
<comment type="caution">
    <text evidence="2">The sequence shown here is derived from an EMBL/GenBank/DDBJ whole genome shotgun (WGS) entry which is preliminary data.</text>
</comment>